<evidence type="ECO:0000313" key="3">
    <source>
        <dbReference type="Proteomes" id="UP000649617"/>
    </source>
</evidence>
<dbReference type="AlphaFoldDB" id="A0A812W4E5"/>
<sequence length="145" mass="16578">MPYKDCCRKCHKDPTLATSEQMARARFSALALKKYDFLLDTTHSTHADFKVDREAWKKQISRNNKGFRYVGLNVTKAEERDEETYAVTIEAAAEPEKVSDVPKVLLMSECSVYKKEDQIWKYVVAEDMKREVVEGAGSARQLAGH</sequence>
<keyword evidence="3" id="KW-1185">Reference proteome</keyword>
<dbReference type="SUPFAM" id="SSF54427">
    <property type="entry name" value="NTF2-like"/>
    <property type="match status" value="1"/>
</dbReference>
<dbReference type="Pfam" id="PF17775">
    <property type="entry name" value="YchJ_M-like"/>
    <property type="match status" value="1"/>
</dbReference>
<dbReference type="InterPro" id="IPR048469">
    <property type="entry name" value="YchJ-like_M"/>
</dbReference>
<evidence type="ECO:0000259" key="1">
    <source>
        <dbReference type="Pfam" id="PF17775"/>
    </source>
</evidence>
<dbReference type="EMBL" id="CAJNIZ010043668">
    <property type="protein sequence ID" value="CAE7665746.1"/>
    <property type="molecule type" value="Genomic_DNA"/>
</dbReference>
<protein>
    <recommendedName>
        <fullName evidence="1">YchJ-like middle NTF2-like domain-containing protein</fullName>
    </recommendedName>
</protein>
<comment type="caution">
    <text evidence="2">The sequence shown here is derived from an EMBL/GenBank/DDBJ whole genome shotgun (WGS) entry which is preliminary data.</text>
</comment>
<name>A0A812W4E5_SYMPI</name>
<proteinExistence type="predicted"/>
<reference evidence="2" key="1">
    <citation type="submission" date="2021-02" db="EMBL/GenBank/DDBJ databases">
        <authorList>
            <person name="Dougan E. K."/>
            <person name="Rhodes N."/>
            <person name="Thang M."/>
            <person name="Chan C."/>
        </authorList>
    </citation>
    <scope>NUCLEOTIDE SEQUENCE</scope>
</reference>
<gene>
    <name evidence="2" type="ORF">SPIL2461_LOCUS18212</name>
</gene>
<organism evidence="2 3">
    <name type="scientific">Symbiodinium pilosum</name>
    <name type="common">Dinoflagellate</name>
    <dbReference type="NCBI Taxonomy" id="2952"/>
    <lineage>
        <taxon>Eukaryota</taxon>
        <taxon>Sar</taxon>
        <taxon>Alveolata</taxon>
        <taxon>Dinophyceae</taxon>
        <taxon>Suessiales</taxon>
        <taxon>Symbiodiniaceae</taxon>
        <taxon>Symbiodinium</taxon>
    </lineage>
</organism>
<dbReference type="InterPro" id="IPR032710">
    <property type="entry name" value="NTF2-like_dom_sf"/>
</dbReference>
<dbReference type="OrthoDB" id="539593at2759"/>
<dbReference type="Gene3D" id="3.10.450.50">
    <property type="match status" value="1"/>
</dbReference>
<accession>A0A812W4E5</accession>
<feature type="domain" description="YchJ-like middle NTF2-like" evidence="1">
    <location>
        <begin position="18"/>
        <end position="123"/>
    </location>
</feature>
<dbReference type="Proteomes" id="UP000649617">
    <property type="component" value="Unassembled WGS sequence"/>
</dbReference>
<evidence type="ECO:0000313" key="2">
    <source>
        <dbReference type="EMBL" id="CAE7665746.1"/>
    </source>
</evidence>